<dbReference type="InterPro" id="IPR006840">
    <property type="entry name" value="ChaC"/>
</dbReference>
<keyword evidence="1" id="KW-0456">Lyase</keyword>
<evidence type="ECO:0008006" key="4">
    <source>
        <dbReference type="Google" id="ProtNLM"/>
    </source>
</evidence>
<reference evidence="3" key="1">
    <citation type="journal article" date="2012" name="Nat. Biotechnol.">
        <title>Reference genome sequence of the model plant Setaria.</title>
        <authorList>
            <person name="Bennetzen J.L."/>
            <person name="Schmutz J."/>
            <person name="Wang H."/>
            <person name="Percifield R."/>
            <person name="Hawkins J."/>
            <person name="Pontaroli A.C."/>
            <person name="Estep M."/>
            <person name="Feng L."/>
            <person name="Vaughn J.N."/>
            <person name="Grimwood J."/>
            <person name="Jenkins J."/>
            <person name="Barry K."/>
            <person name="Lindquist E."/>
            <person name="Hellsten U."/>
            <person name="Deshpande S."/>
            <person name="Wang X."/>
            <person name="Wu X."/>
            <person name="Mitros T."/>
            <person name="Triplett J."/>
            <person name="Yang X."/>
            <person name="Ye C.Y."/>
            <person name="Mauro-Herrera M."/>
            <person name="Wang L."/>
            <person name="Li P."/>
            <person name="Sharma M."/>
            <person name="Sharma R."/>
            <person name="Ronald P.C."/>
            <person name="Panaud O."/>
            <person name="Kellogg E.A."/>
            <person name="Brutnell T.P."/>
            <person name="Doust A.N."/>
            <person name="Tuskan G.A."/>
            <person name="Rokhsar D."/>
            <person name="Devos K.M."/>
        </authorList>
    </citation>
    <scope>NUCLEOTIDE SEQUENCE [LARGE SCALE GENOMIC DNA]</scope>
    <source>
        <strain evidence="3">cv. Yugu1</strain>
    </source>
</reference>
<evidence type="ECO:0000313" key="3">
    <source>
        <dbReference type="Proteomes" id="UP000004995"/>
    </source>
</evidence>
<reference evidence="2" key="2">
    <citation type="submission" date="2018-08" db="UniProtKB">
        <authorList>
            <consortium name="EnsemblPlants"/>
        </authorList>
    </citation>
    <scope>IDENTIFICATION</scope>
    <source>
        <strain evidence="2">Yugu1</strain>
    </source>
</reference>
<organism evidence="2 3">
    <name type="scientific">Setaria italica</name>
    <name type="common">Foxtail millet</name>
    <name type="synonym">Panicum italicum</name>
    <dbReference type="NCBI Taxonomy" id="4555"/>
    <lineage>
        <taxon>Eukaryota</taxon>
        <taxon>Viridiplantae</taxon>
        <taxon>Streptophyta</taxon>
        <taxon>Embryophyta</taxon>
        <taxon>Tracheophyta</taxon>
        <taxon>Spermatophyta</taxon>
        <taxon>Magnoliopsida</taxon>
        <taxon>Liliopsida</taxon>
        <taxon>Poales</taxon>
        <taxon>Poaceae</taxon>
        <taxon>PACMAD clade</taxon>
        <taxon>Panicoideae</taxon>
        <taxon>Panicodae</taxon>
        <taxon>Paniceae</taxon>
        <taxon>Cenchrinae</taxon>
        <taxon>Setaria</taxon>
    </lineage>
</organism>
<name>A0A0Q3QUM2_SETIT</name>
<dbReference type="GO" id="GO:0061928">
    <property type="term" value="F:glutathione specific gamma-glutamylcyclotransferase activity"/>
    <property type="evidence" value="ECO:0007669"/>
    <property type="project" value="InterPro"/>
</dbReference>
<keyword evidence="3" id="KW-1185">Reference proteome</keyword>
<dbReference type="EnsemblPlants" id="KQK97475">
    <property type="protein sequence ID" value="KQK97475"/>
    <property type="gene ID" value="SETIT_0112301mg"/>
</dbReference>
<accession>A0A0Q3QUM2</accession>
<dbReference type="GO" id="GO:0006751">
    <property type="term" value="P:glutathione catabolic process"/>
    <property type="evidence" value="ECO:0007669"/>
    <property type="project" value="InterPro"/>
</dbReference>
<evidence type="ECO:0000256" key="1">
    <source>
        <dbReference type="ARBA" id="ARBA00023239"/>
    </source>
</evidence>
<dbReference type="STRING" id="4555.A0A0Q3QUM2"/>
<proteinExistence type="predicted"/>
<dbReference type="Proteomes" id="UP000004995">
    <property type="component" value="Unassembled WGS sequence"/>
</dbReference>
<dbReference type="Gramene" id="KQK97475">
    <property type="protein sequence ID" value="KQK97475"/>
    <property type="gene ID" value="SETIT_0112301mg"/>
</dbReference>
<protein>
    <recommendedName>
        <fullName evidence="4">Gamma-glutamylcyclotransferase</fullName>
    </recommendedName>
</protein>
<sequence length="31" mass="3323">MAAAASPTWVFGYGSLIWNPGFAYDARVVGF</sequence>
<dbReference type="EMBL" id="AGNK02004366">
    <property type="status" value="NOT_ANNOTATED_CDS"/>
    <property type="molecule type" value="Genomic_DNA"/>
</dbReference>
<dbReference type="InParanoid" id="A0A0Q3QUM2"/>
<dbReference type="Pfam" id="PF04752">
    <property type="entry name" value="ChaC"/>
    <property type="match status" value="1"/>
</dbReference>
<evidence type="ECO:0000313" key="2">
    <source>
        <dbReference type="EnsemblPlants" id="KQK97475"/>
    </source>
</evidence>
<dbReference type="AlphaFoldDB" id="A0A0Q3QUM2"/>